<dbReference type="PANTHER" id="PTHR36985:SF1">
    <property type="entry name" value="TRANSLOCATION AND ASSEMBLY MODULE SUBUNIT TAMB"/>
    <property type="match status" value="1"/>
</dbReference>
<protein>
    <submittedName>
        <fullName evidence="7">Translocation/assembly module TamB domain-containing protein</fullName>
    </submittedName>
</protein>
<evidence type="ECO:0000259" key="6">
    <source>
        <dbReference type="Pfam" id="PF04357"/>
    </source>
</evidence>
<comment type="subcellular location">
    <subcellularLocation>
        <location evidence="1">Membrane</location>
        <topology evidence="1">Single-pass membrane protein</topology>
    </subcellularLocation>
</comment>
<organism evidence="7 8">
    <name type="scientific">Endosaccharibacter trunci</name>
    <dbReference type="NCBI Taxonomy" id="2812733"/>
    <lineage>
        <taxon>Bacteria</taxon>
        <taxon>Pseudomonadati</taxon>
        <taxon>Pseudomonadota</taxon>
        <taxon>Alphaproteobacteria</taxon>
        <taxon>Acetobacterales</taxon>
        <taxon>Acetobacteraceae</taxon>
        <taxon>Endosaccharibacter</taxon>
    </lineage>
</organism>
<evidence type="ECO:0000256" key="1">
    <source>
        <dbReference type="ARBA" id="ARBA00004167"/>
    </source>
</evidence>
<keyword evidence="3 5" id="KW-1133">Transmembrane helix</keyword>
<evidence type="ECO:0000313" key="8">
    <source>
        <dbReference type="Proteomes" id="UP001524587"/>
    </source>
</evidence>
<evidence type="ECO:0000256" key="5">
    <source>
        <dbReference type="SAM" id="Phobius"/>
    </source>
</evidence>
<sequence length="1388" mass="140549">MPDSTPPATPRRSVRRIVAWLLGILIGLPVGLVVLALVVVPIGANTGPGRRLIEQQAASLTGGMIRIDGLGGRFPDALTARRIQVTDWKGPWLTIDGLQLDWSPLALLGMTAHVERAEAERIVVDRLPNADPHAKPSPPAKPGTKSGLHLAIRIDSLRIARFEVGQAVAGAPMVLSANGHARIADLAPILDGAAIDTLPNTDLALDIRRLDQPGGVTLSTLITPGRLALHAAVEDGETGFVATLGHLPVLAPLHLRLDLDGPRSADTLALTGTAGNTRTGVLDLGAHGVIDLIRPHFDVALALHAPAMQPLPSVRWNRLALDAHLVGTPAAPGGQGTLAIDELAASGAGVNTLNARFGGDETSGPITLHLVADGVRIPGPSPTLLAAAPLVLDARYDPHAASRPVELSLAHPLAAITGRVNTQPSPNGALHIVLPDLGPLAAAASTALAGHAALDLGFRLSGQKADATLSGPIVITGGQPQAVGLIGQTGRIALDAGKDGSDLVLRSLALNGDALHLKASGTDKSNVLDARFGLDLPALAKALPSLRGGLLISGTAQGPTDDLSAHLLADGTPGTATLPPGKLHLVVDAAHLPKAPQGTIALDGTLDRAPLTVRAEAARLADGTLHLVLNALDWKSATGRADMSLPAGAKLPLGSLHLHMARLADLRAVIGQPISGAVQADIQTEQPAGAAAPRVLVDVRADGGTATARVGKLVLQGDVRDPLGKLAVNLALDASGIDAAGVSGRAHATARGPEDALDIAARADMIAAGAPATLDTSLRLDLPQKRVAISRLAATGKGEALRLLAPASVAFGAEKSVDRLRLSVAPASGGAAPALVDLRGQIMPKLDLDAEISNVTPALAKPFAPTLDAAGTIGLQAHLTGTTAEPGGTVRLRATGLKLRTGPAASLPPASLNADVALAGKSARVDARLGAGPDVSLTVNGTAPLSATGPIALRADGRVDLRLANAVLGAQGREVEGVVQLALAAGGSARDPRLTGTIQLNNGQFQDFGQGVRLTAINALIRADDKVISIDRLVAHAGGGTIGASGTVGALQPGLPVDLHVVASKARPLSSDLLTATLDADLRIRGQAATRVDVGGTVTIDGASINVPNGLPPSVARLDVIRPGQKPPTASDAAALLIGLDLTLNAPGEIFVRGHGLDAELGGRLHVGGTSAAPVIAGGFDLRRGTFDLAGISLAFTKGRVGFNGAGVNHKIDPSLDFVAQSVVNGTVAQLNVGGYASAPKISLSSTPPLPQDQILALILFGQEMKSLSPLQIAQIATALASLTGSGGGFDPLGTLRKSLGLDRLSVGSGGNNGSGASVEAGKYVARGVYVGAKQATSGGGTQAQVQIDLTRRLKLLTTVGTGGVTTGVITPENDPGSSVALKYQFQY</sequence>
<reference evidence="7 8" key="1">
    <citation type="submission" date="2022-06" db="EMBL/GenBank/DDBJ databases">
        <title>Endosaccharibacter gen. nov., sp. nov., endophytic bacteria isolated from sugarcane.</title>
        <authorList>
            <person name="Pitiwittayakul N."/>
            <person name="Yukphan P."/>
            <person name="Charoenyingcharoen P."/>
            <person name="Tanasupawat S."/>
        </authorList>
    </citation>
    <scope>NUCLEOTIDE SEQUENCE [LARGE SCALE GENOMIC DNA]</scope>
    <source>
        <strain evidence="7 8">KSS8</strain>
    </source>
</reference>
<accession>A0ABT1WBT8</accession>
<evidence type="ECO:0000256" key="4">
    <source>
        <dbReference type="ARBA" id="ARBA00023136"/>
    </source>
</evidence>
<dbReference type="Proteomes" id="UP001524587">
    <property type="component" value="Unassembled WGS sequence"/>
</dbReference>
<keyword evidence="8" id="KW-1185">Reference proteome</keyword>
<evidence type="ECO:0000313" key="7">
    <source>
        <dbReference type="EMBL" id="MCQ8279737.1"/>
    </source>
</evidence>
<keyword evidence="2 5" id="KW-0812">Transmembrane</keyword>
<feature type="transmembrane region" description="Helical" evidence="5">
    <location>
        <begin position="20"/>
        <end position="44"/>
    </location>
</feature>
<keyword evidence="4 5" id="KW-0472">Membrane</keyword>
<proteinExistence type="predicted"/>
<dbReference type="EMBL" id="JAMSKV010000015">
    <property type="protein sequence ID" value="MCQ8279737.1"/>
    <property type="molecule type" value="Genomic_DNA"/>
</dbReference>
<gene>
    <name evidence="7" type="ORF">NFI95_14930</name>
</gene>
<dbReference type="Pfam" id="PF04357">
    <property type="entry name" value="TamB"/>
    <property type="match status" value="1"/>
</dbReference>
<dbReference type="InterPro" id="IPR007452">
    <property type="entry name" value="TamB_C"/>
</dbReference>
<dbReference type="RefSeq" id="WP_422865223.1">
    <property type="nucleotide sequence ID" value="NZ_JAMSKV010000015.1"/>
</dbReference>
<evidence type="ECO:0000256" key="3">
    <source>
        <dbReference type="ARBA" id="ARBA00022989"/>
    </source>
</evidence>
<name>A0ABT1WBT8_9PROT</name>
<feature type="domain" description="Translocation and assembly module TamB C-terminal" evidence="6">
    <location>
        <begin position="1037"/>
        <end position="1388"/>
    </location>
</feature>
<evidence type="ECO:0000256" key="2">
    <source>
        <dbReference type="ARBA" id="ARBA00022692"/>
    </source>
</evidence>
<comment type="caution">
    <text evidence="7">The sequence shown here is derived from an EMBL/GenBank/DDBJ whole genome shotgun (WGS) entry which is preliminary data.</text>
</comment>
<dbReference type="PANTHER" id="PTHR36985">
    <property type="entry name" value="TRANSLOCATION AND ASSEMBLY MODULE SUBUNIT TAMB"/>
    <property type="match status" value="1"/>
</dbReference>